<dbReference type="InterPro" id="IPR025105">
    <property type="entry name" value="DUF4010"/>
</dbReference>
<feature type="transmembrane region" description="Helical" evidence="1">
    <location>
        <begin position="36"/>
        <end position="54"/>
    </location>
</feature>
<feature type="transmembrane region" description="Helical" evidence="1">
    <location>
        <begin position="205"/>
        <end position="225"/>
    </location>
</feature>
<evidence type="ECO:0000313" key="4">
    <source>
        <dbReference type="EMBL" id="MDM5263549.1"/>
    </source>
</evidence>
<dbReference type="PANTHER" id="PTHR39084">
    <property type="entry name" value="MEMBRANE PROTEIN-RELATED"/>
    <property type="match status" value="1"/>
</dbReference>
<feature type="transmembrane region" description="Helical" evidence="1">
    <location>
        <begin position="331"/>
        <end position="353"/>
    </location>
</feature>
<feature type="transmembrane region" description="Helical" evidence="1">
    <location>
        <begin position="175"/>
        <end position="193"/>
    </location>
</feature>
<protein>
    <submittedName>
        <fullName evidence="4">MgtC/SapB family protein</fullName>
    </submittedName>
</protein>
<feature type="transmembrane region" description="Helical" evidence="1">
    <location>
        <begin position="113"/>
        <end position="130"/>
    </location>
</feature>
<keyword evidence="1" id="KW-0812">Transmembrane</keyword>
<gene>
    <name evidence="4" type="ORF">PF327_05000</name>
</gene>
<keyword evidence="5" id="KW-1185">Reference proteome</keyword>
<feature type="transmembrane region" description="Helical" evidence="1">
    <location>
        <begin position="394"/>
        <end position="414"/>
    </location>
</feature>
<dbReference type="PANTHER" id="PTHR39084:SF1">
    <property type="entry name" value="DUF4010 DOMAIN-CONTAINING PROTEIN"/>
    <property type="match status" value="1"/>
</dbReference>
<proteinExistence type="predicted"/>
<reference evidence="4" key="1">
    <citation type="submission" date="2023-01" db="EMBL/GenBank/DDBJ databases">
        <title>Sulfurovum sp. XTW-4 genome assembly.</title>
        <authorList>
            <person name="Wang J."/>
        </authorList>
    </citation>
    <scope>NUCLEOTIDE SEQUENCE</scope>
    <source>
        <strain evidence="4">XTW-4</strain>
    </source>
</reference>
<feature type="domain" description="DUF4010" evidence="3">
    <location>
        <begin position="180"/>
        <end position="388"/>
    </location>
</feature>
<dbReference type="Proteomes" id="UP001169066">
    <property type="component" value="Unassembled WGS sequence"/>
</dbReference>
<sequence length="416" mass="45848">MEIDIIRKIAITLIIGFMIGLQREMREHSKEHIRSAGTRTFTLIALLGYLSAWMQTFIPYFLHVSLFLFGSLILATYVYKTVKSDSHGTTTEIAAFVTYILGMMMYLSLEDYAVFIAVIMLLILEIKSTLAKVEQEITQTDIKSATLFLVMTFVVLPLLPNEMVDPFGVFNPYKTWLMVVLIAGISFIGYIAIKILGNKRGVYMTGIFGGLVSSTAVSISLSKLYALEKTYLKNFAGGMAIASTIMYLRVLAETAVFNSDLAKSLALPYISGTIVGLVFVSYLYKHEKVYKVEHIAVTTNPLELSQALKLGLLFGIIFGSIYIFQSEFGDSGVYIISFLSGLTDVDAITLSLSQIATVKISELTAMYGIMIATVVNSIVKLGIVFALGGKKVGMIMALFYLLSIGVMVITFGMMHI</sequence>
<dbReference type="EMBL" id="JAQIBC010000002">
    <property type="protein sequence ID" value="MDM5263549.1"/>
    <property type="molecule type" value="Genomic_DNA"/>
</dbReference>
<accession>A0ABT7QRN2</accession>
<organism evidence="4 5">
    <name type="scientific">Sulfurovum xiamenensis</name>
    <dbReference type="NCBI Taxonomy" id="3019066"/>
    <lineage>
        <taxon>Bacteria</taxon>
        <taxon>Pseudomonadati</taxon>
        <taxon>Campylobacterota</taxon>
        <taxon>Epsilonproteobacteria</taxon>
        <taxon>Campylobacterales</taxon>
        <taxon>Sulfurovaceae</taxon>
        <taxon>Sulfurovum</taxon>
    </lineage>
</organism>
<feature type="domain" description="MgtC/SapB/SrpB/YhiD N-terminal" evidence="2">
    <location>
        <begin position="10"/>
        <end position="132"/>
    </location>
</feature>
<dbReference type="Pfam" id="PF02308">
    <property type="entry name" value="MgtC"/>
    <property type="match status" value="1"/>
</dbReference>
<dbReference type="Pfam" id="PF13194">
    <property type="entry name" value="DUF4010"/>
    <property type="match status" value="1"/>
</dbReference>
<feature type="transmembrane region" description="Helical" evidence="1">
    <location>
        <begin position="264"/>
        <end position="284"/>
    </location>
</feature>
<dbReference type="RefSeq" id="WP_008242478.1">
    <property type="nucleotide sequence ID" value="NZ_JAQIBC010000002.1"/>
</dbReference>
<keyword evidence="1" id="KW-0472">Membrane</keyword>
<feature type="transmembrane region" description="Helical" evidence="1">
    <location>
        <begin position="91"/>
        <end position="107"/>
    </location>
</feature>
<evidence type="ECO:0000259" key="2">
    <source>
        <dbReference type="Pfam" id="PF02308"/>
    </source>
</evidence>
<evidence type="ECO:0000313" key="5">
    <source>
        <dbReference type="Proteomes" id="UP001169066"/>
    </source>
</evidence>
<keyword evidence="1" id="KW-1133">Transmembrane helix</keyword>
<dbReference type="InterPro" id="IPR049177">
    <property type="entry name" value="MgtC_SapB_SrpB_YhiD_N"/>
</dbReference>
<evidence type="ECO:0000259" key="3">
    <source>
        <dbReference type="Pfam" id="PF13194"/>
    </source>
</evidence>
<evidence type="ECO:0000256" key="1">
    <source>
        <dbReference type="SAM" id="Phobius"/>
    </source>
</evidence>
<feature type="transmembrane region" description="Helical" evidence="1">
    <location>
        <begin position="142"/>
        <end position="160"/>
    </location>
</feature>
<feature type="transmembrane region" description="Helical" evidence="1">
    <location>
        <begin position="365"/>
        <end position="387"/>
    </location>
</feature>
<feature type="transmembrane region" description="Helical" evidence="1">
    <location>
        <begin position="231"/>
        <end position="252"/>
    </location>
</feature>
<feature type="transmembrane region" description="Helical" evidence="1">
    <location>
        <begin position="304"/>
        <end position="324"/>
    </location>
</feature>
<comment type="caution">
    <text evidence="4">The sequence shown here is derived from an EMBL/GenBank/DDBJ whole genome shotgun (WGS) entry which is preliminary data.</text>
</comment>
<feature type="transmembrane region" description="Helical" evidence="1">
    <location>
        <begin position="60"/>
        <end position="79"/>
    </location>
</feature>
<name>A0ABT7QRN2_9BACT</name>